<dbReference type="InterPro" id="IPR002495">
    <property type="entry name" value="Glyco_trans_8"/>
</dbReference>
<dbReference type="PANTHER" id="PTHR32116">
    <property type="entry name" value="GALACTURONOSYLTRANSFERASE 4-RELATED"/>
    <property type="match status" value="1"/>
</dbReference>
<dbReference type="Proteomes" id="UP000228380">
    <property type="component" value="Chromosome 2"/>
</dbReference>
<evidence type="ECO:0000313" key="7">
    <source>
        <dbReference type="RefSeq" id="XP_026665747.2"/>
    </source>
</evidence>
<feature type="compositionally biased region" description="Basic and acidic residues" evidence="5">
    <location>
        <begin position="90"/>
        <end position="103"/>
    </location>
</feature>
<comment type="subcellular location">
    <subcellularLocation>
        <location evidence="4">Golgi apparatus membrane</location>
        <topology evidence="4">Single-pass type II membrane protein</topology>
    </subcellularLocation>
</comment>
<keyword evidence="3 4" id="KW-0808">Transferase</keyword>
<dbReference type="GO" id="GO:0071555">
    <property type="term" value="P:cell wall organization"/>
    <property type="evidence" value="ECO:0007669"/>
    <property type="project" value="UniProtKB-KW"/>
</dbReference>
<evidence type="ECO:0000256" key="1">
    <source>
        <dbReference type="ARBA" id="ARBA00004877"/>
    </source>
</evidence>
<dbReference type="InterPro" id="IPR029993">
    <property type="entry name" value="GAUT"/>
</dbReference>
<dbReference type="PANTHER" id="PTHR32116:SF76">
    <property type="entry name" value="GALACTURONOSYLTRANSFERASE 3-RELATED"/>
    <property type="match status" value="1"/>
</dbReference>
<accession>A0A8B8JBV1</accession>
<evidence type="ECO:0000313" key="6">
    <source>
        <dbReference type="Proteomes" id="UP000228380"/>
    </source>
</evidence>
<reference evidence="6" key="1">
    <citation type="journal article" date="2019" name="Nat. Commun.">
        <title>Genome-wide association mapping of date palm fruit traits.</title>
        <authorList>
            <person name="Hazzouri K.M."/>
            <person name="Gros-Balthazard M."/>
            <person name="Flowers J.M."/>
            <person name="Copetti D."/>
            <person name="Lemansour A."/>
            <person name="Lebrun M."/>
            <person name="Masmoudi K."/>
            <person name="Ferrand S."/>
            <person name="Dhar M.I."/>
            <person name="Fresquez Z.A."/>
            <person name="Rosas U."/>
            <person name="Zhang J."/>
            <person name="Talag J."/>
            <person name="Lee S."/>
            <person name="Kudrna D."/>
            <person name="Powell R.F."/>
            <person name="Leitch I.J."/>
            <person name="Krueger R.R."/>
            <person name="Wing R.A."/>
            <person name="Amiri K.M.A."/>
            <person name="Purugganan M.D."/>
        </authorList>
    </citation>
    <scope>NUCLEOTIDE SEQUENCE [LARGE SCALE GENOMIC DNA]</scope>
    <source>
        <strain evidence="6">cv. Khalas</strain>
    </source>
</reference>
<organism evidence="6 7">
    <name type="scientific">Phoenix dactylifera</name>
    <name type="common">Date palm</name>
    <dbReference type="NCBI Taxonomy" id="42345"/>
    <lineage>
        <taxon>Eukaryota</taxon>
        <taxon>Viridiplantae</taxon>
        <taxon>Streptophyta</taxon>
        <taxon>Embryophyta</taxon>
        <taxon>Tracheophyta</taxon>
        <taxon>Spermatophyta</taxon>
        <taxon>Magnoliopsida</taxon>
        <taxon>Liliopsida</taxon>
        <taxon>Arecaceae</taxon>
        <taxon>Coryphoideae</taxon>
        <taxon>Phoeniceae</taxon>
        <taxon>Phoenix</taxon>
    </lineage>
</organism>
<dbReference type="KEGG" id="pda:103720921"/>
<gene>
    <name evidence="7" type="primary">LOC103720921</name>
</gene>
<dbReference type="GeneID" id="103720921"/>
<keyword evidence="3 4" id="KW-0328">Glycosyltransferase</keyword>
<dbReference type="UniPathway" id="UPA00845"/>
<evidence type="ECO:0000256" key="5">
    <source>
        <dbReference type="SAM" id="MobiDB-lite"/>
    </source>
</evidence>
<dbReference type="EC" id="2.4.1.-" evidence="4"/>
<comment type="similarity">
    <text evidence="2 4">Belongs to the glycosyltransferase 8 family.</text>
</comment>
<protein>
    <recommendedName>
        <fullName evidence="4">Hexosyltransferase</fullName>
        <ecNumber evidence="4">2.4.1.-</ecNumber>
    </recommendedName>
</protein>
<dbReference type="SUPFAM" id="SSF53448">
    <property type="entry name" value="Nucleotide-diphospho-sugar transferases"/>
    <property type="match status" value="1"/>
</dbReference>
<dbReference type="GO" id="GO:0000139">
    <property type="term" value="C:Golgi membrane"/>
    <property type="evidence" value="ECO:0007669"/>
    <property type="project" value="UniProtKB-SubCell"/>
</dbReference>
<dbReference type="OrthoDB" id="746247at2759"/>
<feature type="region of interest" description="Disordered" evidence="5">
    <location>
        <begin position="75"/>
        <end position="105"/>
    </location>
</feature>
<keyword evidence="6" id="KW-1185">Reference proteome</keyword>
<dbReference type="GO" id="GO:0045489">
    <property type="term" value="P:pectin biosynthetic process"/>
    <property type="evidence" value="ECO:0007669"/>
    <property type="project" value="UniProtKB-UniPathway"/>
</dbReference>
<dbReference type="Pfam" id="PF01501">
    <property type="entry name" value="Glyco_transf_8"/>
    <property type="match status" value="1"/>
</dbReference>
<dbReference type="AlphaFoldDB" id="A0A8B8JBV1"/>
<name>A0A8B8JBV1_PHODC</name>
<proteinExistence type="inferred from homology"/>
<comment type="pathway">
    <text evidence="1 4">Glycan metabolism; pectin biosynthesis.</text>
</comment>
<evidence type="ECO:0000256" key="2">
    <source>
        <dbReference type="ARBA" id="ARBA00006351"/>
    </source>
</evidence>
<dbReference type="Pfam" id="PF25557">
    <property type="entry name" value="GAUT_1"/>
    <property type="match status" value="1"/>
</dbReference>
<dbReference type="CDD" id="cd06429">
    <property type="entry name" value="GT8_like_1"/>
    <property type="match status" value="1"/>
</dbReference>
<keyword evidence="4" id="KW-0961">Cell wall biogenesis/degradation</keyword>
<reference evidence="7" key="2">
    <citation type="submission" date="2025-08" db="UniProtKB">
        <authorList>
            <consortium name="RefSeq"/>
        </authorList>
    </citation>
    <scope>IDENTIFICATION</scope>
    <source>
        <tissue evidence="7">Young leaves</tissue>
    </source>
</reference>
<dbReference type="RefSeq" id="XP_026665747.2">
    <property type="nucleotide sequence ID" value="XM_026809946.2"/>
</dbReference>
<dbReference type="InterPro" id="IPR029044">
    <property type="entry name" value="Nucleotide-diphossugar_trans"/>
</dbReference>
<evidence type="ECO:0000256" key="3">
    <source>
        <dbReference type="ARBA" id="ARBA00022676"/>
    </source>
</evidence>
<sequence>MVSIVVPDDPTGQRDGKGYRRLQGCLHCIPRKDVEITTMYADASGALKVHKVNSKDLSASWMWNNYHGETHVNSKGGLWKEGSFKPQFSESRDKDQPSTDRHQQAYSISSKKLRRLQLRRKRKEKRTAELIQLSKDAELRMKIAAMDRSKHFNSTLRQHYRRDHRNHGRDSTLRLIKDQIIMAKVYASIARSMKNVDLFGYLMNQIKGIQNAIKEANSDAELQKGALEYVEAMARVLSFAKEQLYDCSLVTRKLRAMAQSSEETVIAQLKKSQFLMRFTTKTIPKPLHCLPLQLTTDYFLQDHTRKELADKAKLEDPSLYHYAIFSDNVLATAVVVNSTILHVKEPEKHIFHIVTDRMNFPAMKMWFIAHPPLDATIHVENFDEFKWLNSSYCPVLRQIKSENLKQYYFIADHPSTLSAGDENLKYKNPKYLSMLNHIRFYMPEIFPKLDKILFLDDDVIVQKDLTPLWSIDMKGMVNGAVETCKGSFHQFDGYLNFSDPMISDNFDPKGCGWAFGMNIFDLKEWKKRNITGIYHYWQNLNKDRNLWKLGTLPAGLVSFYGLTYTLDRSWHVLGLGYNPQISPSEIEKAAVIHYNGNYKPWLDLAIAKYKHYWTKYVNFNNPYLRACNFFQ</sequence>
<dbReference type="Gene3D" id="3.90.550.10">
    <property type="entry name" value="Spore Coat Polysaccharide Biosynthesis Protein SpsA, Chain A"/>
    <property type="match status" value="1"/>
</dbReference>
<keyword evidence="4" id="KW-0333">Golgi apparatus</keyword>
<dbReference type="GO" id="GO:0047262">
    <property type="term" value="F:polygalacturonate 4-alpha-galacturonosyltransferase activity"/>
    <property type="evidence" value="ECO:0007669"/>
    <property type="project" value="InterPro"/>
</dbReference>
<evidence type="ECO:0000256" key="4">
    <source>
        <dbReference type="RuleBase" id="RU362027"/>
    </source>
</evidence>